<name>A0ABQ9NUA9_9PEZI</name>
<dbReference type="PANTHER" id="PTHR10091:SF0">
    <property type="entry name" value="GALACTOSE MUTAROTASE"/>
    <property type="match status" value="1"/>
</dbReference>
<protein>
    <recommendedName>
        <fullName evidence="6">Aldose 1-epimerase</fullName>
    </recommendedName>
</protein>
<reference evidence="4" key="1">
    <citation type="submission" date="2022-10" db="EMBL/GenBank/DDBJ databases">
        <title>Culturing micro-colonial fungi from biological soil crusts in the Mojave desert and describing Neophaeococcomyces mojavensis, and introducing the new genera and species Taxawa tesnikishii.</title>
        <authorList>
            <person name="Kurbessoian T."/>
            <person name="Stajich J.E."/>
        </authorList>
    </citation>
    <scope>NUCLEOTIDE SEQUENCE</scope>
    <source>
        <strain evidence="4">TK_1</strain>
    </source>
</reference>
<dbReference type="InterPro" id="IPR014718">
    <property type="entry name" value="GH-type_carb-bd"/>
</dbReference>
<gene>
    <name evidence="4" type="ORF">H2201_003882</name>
</gene>
<dbReference type="PANTHER" id="PTHR10091">
    <property type="entry name" value="ALDOSE-1-EPIMERASE"/>
    <property type="match status" value="1"/>
</dbReference>
<dbReference type="InterPro" id="IPR047215">
    <property type="entry name" value="Galactose_mutarotase-like"/>
</dbReference>
<dbReference type="InterPro" id="IPR008183">
    <property type="entry name" value="Aldose_1/G6P_1-epimerase"/>
</dbReference>
<evidence type="ECO:0000313" key="5">
    <source>
        <dbReference type="Proteomes" id="UP001172684"/>
    </source>
</evidence>
<accession>A0ABQ9NUA9</accession>
<dbReference type="Pfam" id="PF01263">
    <property type="entry name" value="Aldose_epim"/>
    <property type="match status" value="1"/>
</dbReference>
<dbReference type="CDD" id="cd09019">
    <property type="entry name" value="galactose_mutarotase_like"/>
    <property type="match status" value="1"/>
</dbReference>
<keyword evidence="3" id="KW-0119">Carbohydrate metabolism</keyword>
<sequence length="335" mass="36728">MDPSESSFTFLPFGAIIQEFRVNGLNIVQNFPTEDLYKTHNSPYFGATIGRVANRIAGAKINSLNGRSYDLHANDGPNSLHGGRVGWGRRDFEGPVPLNRGGKESVLFKLLSPDGEDGYPGTVELCVWYAGMKEQQNGIDKTVLEVEFEAELMGKDDVQETVINVTNHSYFKLTDAATFDGTEATLSTDQHLVVDESSIPTGAIEPHPSIPSTGSIVLGDKEPAIDHCFIMNTEPATVPLDTRSSPLRMLASFYHPETKMHLEVLSTEPAFQFYTGDGIDVPAVEGTSARGPRSGFCVEPSRYVNAVNMDAWKGMVTLKQGQKYGSKIVYQAWQE</sequence>
<evidence type="ECO:0000256" key="2">
    <source>
        <dbReference type="ARBA" id="ARBA00023235"/>
    </source>
</evidence>
<dbReference type="EMBL" id="JAPDRL010000023">
    <property type="protein sequence ID" value="KAJ9665971.1"/>
    <property type="molecule type" value="Genomic_DNA"/>
</dbReference>
<keyword evidence="2" id="KW-0413">Isomerase</keyword>
<organism evidence="4 5">
    <name type="scientific">Coniosporium apollinis</name>
    <dbReference type="NCBI Taxonomy" id="61459"/>
    <lineage>
        <taxon>Eukaryota</taxon>
        <taxon>Fungi</taxon>
        <taxon>Dikarya</taxon>
        <taxon>Ascomycota</taxon>
        <taxon>Pezizomycotina</taxon>
        <taxon>Dothideomycetes</taxon>
        <taxon>Dothideomycetes incertae sedis</taxon>
        <taxon>Coniosporium</taxon>
    </lineage>
</organism>
<keyword evidence="5" id="KW-1185">Reference proteome</keyword>
<comment type="similarity">
    <text evidence="1">Belongs to the aldose epimerase family.</text>
</comment>
<evidence type="ECO:0000256" key="3">
    <source>
        <dbReference type="ARBA" id="ARBA00023277"/>
    </source>
</evidence>
<dbReference type="InterPro" id="IPR011013">
    <property type="entry name" value="Gal_mutarotase_sf_dom"/>
</dbReference>
<dbReference type="Proteomes" id="UP001172684">
    <property type="component" value="Unassembled WGS sequence"/>
</dbReference>
<evidence type="ECO:0000313" key="4">
    <source>
        <dbReference type="EMBL" id="KAJ9665971.1"/>
    </source>
</evidence>
<comment type="caution">
    <text evidence="4">The sequence shown here is derived from an EMBL/GenBank/DDBJ whole genome shotgun (WGS) entry which is preliminary data.</text>
</comment>
<proteinExistence type="inferred from homology"/>
<dbReference type="Gene3D" id="2.70.98.10">
    <property type="match status" value="1"/>
</dbReference>
<evidence type="ECO:0008006" key="6">
    <source>
        <dbReference type="Google" id="ProtNLM"/>
    </source>
</evidence>
<dbReference type="SUPFAM" id="SSF74650">
    <property type="entry name" value="Galactose mutarotase-like"/>
    <property type="match status" value="1"/>
</dbReference>
<evidence type="ECO:0000256" key="1">
    <source>
        <dbReference type="ARBA" id="ARBA00006206"/>
    </source>
</evidence>